<dbReference type="GeneID" id="95977583"/>
<dbReference type="PANTHER" id="PTHR33938:SF15">
    <property type="entry name" value="FERULOYL ESTERASE B-RELATED"/>
    <property type="match status" value="1"/>
</dbReference>
<organism evidence="11 12">
    <name type="scientific">Neodothiora populina</name>
    <dbReference type="NCBI Taxonomy" id="2781224"/>
    <lineage>
        <taxon>Eukaryota</taxon>
        <taxon>Fungi</taxon>
        <taxon>Dikarya</taxon>
        <taxon>Ascomycota</taxon>
        <taxon>Pezizomycotina</taxon>
        <taxon>Dothideomycetes</taxon>
        <taxon>Dothideomycetidae</taxon>
        <taxon>Dothideales</taxon>
        <taxon>Dothioraceae</taxon>
        <taxon>Neodothiora</taxon>
    </lineage>
</organism>
<evidence type="ECO:0000256" key="6">
    <source>
        <dbReference type="ARBA" id="ARBA00022801"/>
    </source>
</evidence>
<keyword evidence="6 10" id="KW-0378">Hydrolase</keyword>
<evidence type="ECO:0000256" key="5">
    <source>
        <dbReference type="ARBA" id="ARBA00022729"/>
    </source>
</evidence>
<dbReference type="RefSeq" id="XP_069201252.1">
    <property type="nucleotide sequence ID" value="XM_069343427.1"/>
</dbReference>
<dbReference type="PANTHER" id="PTHR33938">
    <property type="entry name" value="FERULOYL ESTERASE B-RELATED"/>
    <property type="match status" value="1"/>
</dbReference>
<name>A0ABR3PFP6_9PEZI</name>
<evidence type="ECO:0000256" key="9">
    <source>
        <dbReference type="ARBA" id="ARBA00034075"/>
    </source>
</evidence>
<dbReference type="SUPFAM" id="SSF53474">
    <property type="entry name" value="alpha/beta-Hydrolases"/>
    <property type="match status" value="1"/>
</dbReference>
<evidence type="ECO:0000256" key="10">
    <source>
        <dbReference type="RuleBase" id="RU361238"/>
    </source>
</evidence>
<comment type="catalytic activity">
    <reaction evidence="9">
        <text>feruloyl-polysaccharide + H2O = ferulate + polysaccharide.</text>
        <dbReference type="EC" id="3.1.1.73"/>
    </reaction>
</comment>
<reference evidence="11 12" key="1">
    <citation type="submission" date="2024-07" db="EMBL/GenBank/DDBJ databases">
        <title>Draft sequence of the Neodothiora populina.</title>
        <authorList>
            <person name="Drown D.D."/>
            <person name="Schuette U.S."/>
            <person name="Buechlein A.B."/>
            <person name="Rusch D.R."/>
            <person name="Winton L.W."/>
            <person name="Adams G.A."/>
        </authorList>
    </citation>
    <scope>NUCLEOTIDE SEQUENCE [LARGE SCALE GENOMIC DNA]</scope>
    <source>
        <strain evidence="11 12">CPC 39397</strain>
    </source>
</reference>
<keyword evidence="3" id="KW-0858">Xylan degradation</keyword>
<evidence type="ECO:0000256" key="4">
    <source>
        <dbReference type="ARBA" id="ARBA00022723"/>
    </source>
</evidence>
<evidence type="ECO:0000256" key="2">
    <source>
        <dbReference type="ARBA" id="ARBA00022487"/>
    </source>
</evidence>
<sequence>MSVALCESICASLVLSNLTASIDSCGYYAAGSTINVQGAQATCLSVTHPQVDVCRVGLSVATSDSSENYMEVWLPTDWNGRYLATDNKGLNGCVGYNDMAYTSSMGFAVSGDNAGHNATSYDGTDFENNNAAIVDWSYRSRHVAVVATKQVIEQYYGTPQNYSYFLGCSTGGRQGLKSAQVYPNDFNGIIAGSPASDVNHLFDWSGRFYLITGFGTDDRAMSEDQWGFVHEHVLDQCDEVLDGVADGILEDSSICDFNATVLRCGVSSDTRCLTSTQVTAVRNVYSQLYDQQGTLLFPRLSPGTEVDAAADGTLTGSVQALTHDWFAYAVYNDKDWDPKTLGQADYTLSDNLDEVHGYVSTNSGDLSAFRAAGGKLIVHHGMQDHVITGEQSMRYYIHVAQTMGITHGQMDQFFRFFRISGAGHCAVGDGAWMFGQNGLARAASDNIINDLVNWVENGDAPDTLTGTKFVNDDSSQGIAFERPHCRFPYRTTYDGVGDPNITTSWTCEYISTWRHCGAGNFPRLC</sequence>
<comment type="caution">
    <text evidence="11">The sequence shown here is derived from an EMBL/GenBank/DDBJ whole genome shotgun (WGS) entry which is preliminary data.</text>
</comment>
<proteinExistence type="inferred from homology"/>
<evidence type="ECO:0000313" key="12">
    <source>
        <dbReference type="Proteomes" id="UP001562354"/>
    </source>
</evidence>
<dbReference type="InterPro" id="IPR029058">
    <property type="entry name" value="AB_hydrolase_fold"/>
</dbReference>
<evidence type="ECO:0000313" key="11">
    <source>
        <dbReference type="EMBL" id="KAL1304978.1"/>
    </source>
</evidence>
<dbReference type="Proteomes" id="UP001562354">
    <property type="component" value="Unassembled WGS sequence"/>
</dbReference>
<protein>
    <recommendedName>
        <fullName evidence="10">Carboxylic ester hydrolase</fullName>
        <ecNumber evidence="10">3.1.1.-</ecNumber>
    </recommendedName>
</protein>
<dbReference type="InterPro" id="IPR011118">
    <property type="entry name" value="Tannase/feruloyl_esterase"/>
</dbReference>
<dbReference type="Gene3D" id="3.40.50.1820">
    <property type="entry name" value="alpha/beta hydrolase"/>
    <property type="match status" value="1"/>
</dbReference>
<dbReference type="EMBL" id="JBFMKM010000008">
    <property type="protein sequence ID" value="KAL1304978.1"/>
    <property type="molecule type" value="Genomic_DNA"/>
</dbReference>
<evidence type="ECO:0000256" key="7">
    <source>
        <dbReference type="ARBA" id="ARBA00022837"/>
    </source>
</evidence>
<keyword evidence="3" id="KW-0624">Polysaccharide degradation</keyword>
<comment type="similarity">
    <text evidence="1 10">Belongs to the tannase family.</text>
</comment>
<keyword evidence="8" id="KW-1015">Disulfide bond</keyword>
<accession>A0ABR3PFP6</accession>
<keyword evidence="12" id="KW-1185">Reference proteome</keyword>
<gene>
    <name evidence="11" type="ORF">AAFC00_003883</name>
</gene>
<dbReference type="EC" id="3.1.1.-" evidence="10"/>
<evidence type="ECO:0000256" key="3">
    <source>
        <dbReference type="ARBA" id="ARBA00022651"/>
    </source>
</evidence>
<dbReference type="Pfam" id="PF07519">
    <property type="entry name" value="Tannase"/>
    <property type="match status" value="1"/>
</dbReference>
<evidence type="ECO:0000256" key="1">
    <source>
        <dbReference type="ARBA" id="ARBA00006249"/>
    </source>
</evidence>
<evidence type="ECO:0000256" key="8">
    <source>
        <dbReference type="ARBA" id="ARBA00023157"/>
    </source>
</evidence>
<feature type="chain" id="PRO_5044980751" description="Carboxylic ester hydrolase" evidence="10">
    <location>
        <begin position="22"/>
        <end position="525"/>
    </location>
</feature>
<feature type="signal peptide" evidence="10">
    <location>
        <begin position="1"/>
        <end position="21"/>
    </location>
</feature>
<keyword evidence="3" id="KW-0119">Carbohydrate metabolism</keyword>
<keyword evidence="2" id="KW-0719">Serine esterase</keyword>
<keyword evidence="5 10" id="KW-0732">Signal</keyword>
<keyword evidence="7" id="KW-0106">Calcium</keyword>
<keyword evidence="4" id="KW-0479">Metal-binding</keyword>